<proteinExistence type="predicted"/>
<dbReference type="EMBL" id="AEWT01000016">
    <property type="protein sequence ID" value="EGC69286.1"/>
    <property type="molecule type" value="Genomic_DNA"/>
</dbReference>
<name>F0EKJ5_ENTCA</name>
<keyword evidence="1" id="KW-0812">Transmembrane</keyword>
<keyword evidence="1" id="KW-0472">Membrane</keyword>
<evidence type="ECO:0000313" key="2">
    <source>
        <dbReference type="EMBL" id="EGC69286.1"/>
    </source>
</evidence>
<evidence type="ECO:0000256" key="1">
    <source>
        <dbReference type="SAM" id="Phobius"/>
    </source>
</evidence>
<accession>F0EKJ5</accession>
<dbReference type="HOGENOM" id="CLU_3061163_0_0_9"/>
<keyword evidence="1" id="KW-1133">Transmembrane helix</keyword>
<feature type="transmembrane region" description="Helical" evidence="1">
    <location>
        <begin position="15"/>
        <end position="37"/>
    </location>
</feature>
<dbReference type="Proteomes" id="UP000004835">
    <property type="component" value="Unassembled WGS sequence"/>
</dbReference>
<evidence type="ECO:0008006" key="4">
    <source>
        <dbReference type="Google" id="ProtNLM"/>
    </source>
</evidence>
<comment type="caution">
    <text evidence="2">The sequence shown here is derived from an EMBL/GenBank/DDBJ whole genome shotgun (WGS) entry which is preliminary data.</text>
</comment>
<sequence>MKNRMLGNYQKDHLFWGYLFILPTAVGLILLNIWPAIQTIILSFQRTIGFGNT</sequence>
<gene>
    <name evidence="2" type="ORF">HMPREF9087_1901</name>
</gene>
<dbReference type="AlphaFoldDB" id="F0EKJ5"/>
<organism evidence="2 3">
    <name type="scientific">Enterococcus casseliflavus ATCC 12755</name>
    <dbReference type="NCBI Taxonomy" id="888066"/>
    <lineage>
        <taxon>Bacteria</taxon>
        <taxon>Bacillati</taxon>
        <taxon>Bacillota</taxon>
        <taxon>Bacilli</taxon>
        <taxon>Lactobacillales</taxon>
        <taxon>Enterococcaceae</taxon>
        <taxon>Enterococcus</taxon>
    </lineage>
</organism>
<reference evidence="2 3" key="1">
    <citation type="submission" date="2011-01" db="EMBL/GenBank/DDBJ databases">
        <authorList>
            <person name="Muzny D."/>
            <person name="Qin X."/>
            <person name="Deng J."/>
            <person name="Jiang H."/>
            <person name="Liu Y."/>
            <person name="Qu J."/>
            <person name="Song X.-Z."/>
            <person name="Zhang L."/>
            <person name="Thornton R."/>
            <person name="Coyle M."/>
            <person name="Francisco L."/>
            <person name="Jackson L."/>
            <person name="Javaid M."/>
            <person name="Korchina V."/>
            <person name="Kovar C."/>
            <person name="Mata R."/>
            <person name="Mathew T."/>
            <person name="Ngo R."/>
            <person name="Nguyen L."/>
            <person name="Nguyen N."/>
            <person name="Okwuonu G."/>
            <person name="Ongeri F."/>
            <person name="Pham C."/>
            <person name="Simmons D."/>
            <person name="Wilczek-Boney K."/>
            <person name="Hale W."/>
            <person name="Jakkamsetti A."/>
            <person name="Pham P."/>
            <person name="Ruth R."/>
            <person name="San Lucas F."/>
            <person name="Warren J."/>
            <person name="Zhang J."/>
            <person name="Zhao Z."/>
            <person name="Zhou C."/>
            <person name="Zhu D."/>
            <person name="Lee S."/>
            <person name="Bess C."/>
            <person name="Blankenburg K."/>
            <person name="Forbes L."/>
            <person name="Fu Q."/>
            <person name="Gubbala S."/>
            <person name="Hirani K."/>
            <person name="Jayaseelan J.C."/>
            <person name="Lara F."/>
            <person name="Munidasa M."/>
            <person name="Palculict T."/>
            <person name="Patil S."/>
            <person name="Pu L.-L."/>
            <person name="Saada N."/>
            <person name="Tang L."/>
            <person name="Weissenberger G."/>
            <person name="Zhu Y."/>
            <person name="Hemphill L."/>
            <person name="Shang Y."/>
            <person name="Youmans B."/>
            <person name="Ayvaz T."/>
            <person name="Ross M."/>
            <person name="Santibanez J."/>
            <person name="Aqrawi P."/>
            <person name="Gross S."/>
            <person name="Joshi V."/>
            <person name="Fowler G."/>
            <person name="Nazareth L."/>
            <person name="Reid J."/>
            <person name="Worley K."/>
            <person name="Petrosino J."/>
            <person name="Highlander S."/>
            <person name="Gibbs R."/>
        </authorList>
    </citation>
    <scope>NUCLEOTIDE SEQUENCE [LARGE SCALE GENOMIC DNA]</scope>
    <source>
        <strain evidence="2 3">ATCC 12755</strain>
    </source>
</reference>
<evidence type="ECO:0000313" key="3">
    <source>
        <dbReference type="Proteomes" id="UP000004835"/>
    </source>
</evidence>
<protein>
    <recommendedName>
        <fullName evidence="4">Sugar ABC transporter permease</fullName>
    </recommendedName>
</protein>